<evidence type="ECO:0000259" key="1">
    <source>
        <dbReference type="Pfam" id="PF07287"/>
    </source>
</evidence>
<dbReference type="PANTHER" id="PTHR47472">
    <property type="entry name" value="PROPIONYL-COA CARBOXYLASE"/>
    <property type="match status" value="1"/>
</dbReference>
<dbReference type="Pfam" id="PF07287">
    <property type="entry name" value="AtuA"/>
    <property type="match status" value="1"/>
</dbReference>
<dbReference type="RefSeq" id="WP_266123078.1">
    <property type="nucleotide sequence ID" value="NZ_JAJHNU010000003.1"/>
</dbReference>
<feature type="domain" description="Acyclic terpene utilisation N-terminal" evidence="1">
    <location>
        <begin position="8"/>
        <end position="442"/>
    </location>
</feature>
<evidence type="ECO:0000313" key="3">
    <source>
        <dbReference type="Proteomes" id="UP001168613"/>
    </source>
</evidence>
<dbReference type="EMBL" id="JAJHNU010000003">
    <property type="protein sequence ID" value="MDN4121914.1"/>
    <property type="molecule type" value="Genomic_DNA"/>
</dbReference>
<organism evidence="2 3">
    <name type="scientific">Alcaligenes endophyticus</name>
    <dbReference type="NCBI Taxonomy" id="1929088"/>
    <lineage>
        <taxon>Bacteria</taxon>
        <taxon>Pseudomonadati</taxon>
        <taxon>Pseudomonadota</taxon>
        <taxon>Betaproteobacteria</taxon>
        <taxon>Burkholderiales</taxon>
        <taxon>Alcaligenaceae</taxon>
        <taxon>Alcaligenes</taxon>
    </lineage>
</organism>
<evidence type="ECO:0000313" key="2">
    <source>
        <dbReference type="EMBL" id="MDN4121914.1"/>
    </source>
</evidence>
<comment type="caution">
    <text evidence="2">The sequence shown here is derived from an EMBL/GenBank/DDBJ whole genome shotgun (WGS) entry which is preliminary data.</text>
</comment>
<proteinExistence type="predicted"/>
<dbReference type="Proteomes" id="UP001168613">
    <property type="component" value="Unassembled WGS sequence"/>
</dbReference>
<name>A0ABT8EKV3_9BURK</name>
<reference evidence="2" key="1">
    <citation type="submission" date="2021-11" db="EMBL/GenBank/DDBJ databases">
        <title>Draft genome sequence of Alcaligenes endophyticus type strain CCUG 75668T.</title>
        <authorList>
            <person name="Salva-Serra F."/>
            <person name="Duran R.E."/>
            <person name="Seeger M."/>
            <person name="Moore E.R.B."/>
            <person name="Jaen-Luchoro D."/>
        </authorList>
    </citation>
    <scope>NUCLEOTIDE SEQUENCE</scope>
    <source>
        <strain evidence="2">CCUG 75668</strain>
    </source>
</reference>
<accession>A0ABT8EKV3</accession>
<sequence length="453" mass="49178">MTSPPLLHIACASGFSGDRYDGALDLVQELIQRGGGYLIFETLAERTLALAQLAYDQDPSQGYEPLLNNMLEPVLSLCLQHGIRIVSNFGAANPAGAAAAIEQLCLQLGLRCPRIAIVYGDKLHSVEQRQLLRQRLDTDIEQLEILSANAYIGATEIAAALQAGADIVVAGRVADPSLTVGPAMAHFQWSWQDWQRLARATMAGHLLECGTQVTGGYFAIPGLKEVSGLDRTGFPIATLDHDGNCWISKAPYTGGLISTRTVTEQLLYEVHDPAQYLTPDVIADISCAQLEQTAPDVVLLTGVQGHPRPDELKVNVCFHNGWLAEAEISYAGIQAKERALMAADIVCKRLPSELFIRVDLIGALSILNNDAGTLSYPETAPSQDIRLRLACSHHDHQLASRLLHEVGALYTCGPAGGGGVRTHLRRRISTLSCTIPRIDIQTGWYFYEPKETP</sequence>
<dbReference type="InterPro" id="IPR010839">
    <property type="entry name" value="AtuA_N"/>
</dbReference>
<dbReference type="PANTHER" id="PTHR47472:SF1">
    <property type="entry name" value="DUF1446-DOMAIN-CONTAINING PROTEIN"/>
    <property type="match status" value="1"/>
</dbReference>
<protein>
    <submittedName>
        <fullName evidence="2">DUF1446 domain-containing protein</fullName>
    </submittedName>
</protein>
<keyword evidence="3" id="KW-1185">Reference proteome</keyword>
<gene>
    <name evidence="2" type="ORF">LMS43_11510</name>
</gene>